<organism evidence="3 4">
    <name type="scientific">Bradyrhizobium neotropicale</name>
    <dbReference type="NCBI Taxonomy" id="1497615"/>
    <lineage>
        <taxon>Bacteria</taxon>
        <taxon>Pseudomonadati</taxon>
        <taxon>Pseudomonadota</taxon>
        <taxon>Alphaproteobacteria</taxon>
        <taxon>Hyphomicrobiales</taxon>
        <taxon>Nitrobacteraceae</taxon>
        <taxon>Bradyrhizobium</taxon>
    </lineage>
</organism>
<reference evidence="3 4" key="1">
    <citation type="submission" date="2016-02" db="EMBL/GenBank/DDBJ databases">
        <title>Draft genome sequence of the strain BR 10247T Bradyrhizobium neotropicale isolated from nodules of Centrolobium paraense.</title>
        <authorList>
            <person name="Simoes-Araujo J.L."/>
            <person name="Barauna A.C."/>
            <person name="Silva K."/>
            <person name="Zilli J.E."/>
        </authorList>
    </citation>
    <scope>NUCLEOTIDE SEQUENCE [LARGE SCALE GENOMIC DNA]</scope>
    <source>
        <strain evidence="3 4">BR 10247</strain>
    </source>
</reference>
<accession>A0A176ZC38</accession>
<dbReference type="Gene3D" id="3.30.530.20">
    <property type="match status" value="1"/>
</dbReference>
<dbReference type="Pfam" id="PF08327">
    <property type="entry name" value="AHSA1"/>
    <property type="match status" value="1"/>
</dbReference>
<evidence type="ECO:0000256" key="1">
    <source>
        <dbReference type="ARBA" id="ARBA00006817"/>
    </source>
</evidence>
<protein>
    <recommendedName>
        <fullName evidence="2">Activator of Hsp90 ATPase homologue 1/2-like C-terminal domain-containing protein</fullName>
    </recommendedName>
</protein>
<keyword evidence="4" id="KW-1185">Reference proteome</keyword>
<dbReference type="EMBL" id="LSEF01000046">
    <property type="protein sequence ID" value="OAF17403.1"/>
    <property type="molecule type" value="Genomic_DNA"/>
</dbReference>
<comment type="similarity">
    <text evidence="1">Belongs to the AHA1 family.</text>
</comment>
<evidence type="ECO:0000259" key="2">
    <source>
        <dbReference type="Pfam" id="PF08327"/>
    </source>
</evidence>
<dbReference type="SUPFAM" id="SSF55961">
    <property type="entry name" value="Bet v1-like"/>
    <property type="match status" value="1"/>
</dbReference>
<dbReference type="InterPro" id="IPR023393">
    <property type="entry name" value="START-like_dom_sf"/>
</dbReference>
<feature type="domain" description="Activator of Hsp90 ATPase homologue 1/2-like C-terminal" evidence="2">
    <location>
        <begin position="13"/>
        <end position="137"/>
    </location>
</feature>
<sequence length="149" mass="16877">MNDLIVKHRVYVDASVSKIFSLLTSGEGWSRWFTQHAHVEPKVGGAIRFEWHNMGPDQVTIKDQGHVTEVVKDQKFAFTWEVGKHPTTVTLSFEPRSNGCVIDVQVTGYKFERDDVEVALNVAASWGETMTLFKFYVERGLVYGFVPPA</sequence>
<comment type="caution">
    <text evidence="3">The sequence shown here is derived from an EMBL/GenBank/DDBJ whole genome shotgun (WGS) entry which is preliminary data.</text>
</comment>
<name>A0A176ZC38_9BRAD</name>
<dbReference type="InterPro" id="IPR013538">
    <property type="entry name" value="ASHA1/2-like_C"/>
</dbReference>
<evidence type="ECO:0000313" key="4">
    <source>
        <dbReference type="Proteomes" id="UP000077173"/>
    </source>
</evidence>
<proteinExistence type="inferred from homology"/>
<dbReference type="AlphaFoldDB" id="A0A176ZC38"/>
<dbReference type="Proteomes" id="UP000077173">
    <property type="component" value="Unassembled WGS sequence"/>
</dbReference>
<evidence type="ECO:0000313" key="3">
    <source>
        <dbReference type="EMBL" id="OAF17403.1"/>
    </source>
</evidence>
<dbReference type="CDD" id="cd07814">
    <property type="entry name" value="SRPBCC_CalC_Aha1-like"/>
    <property type="match status" value="1"/>
</dbReference>
<gene>
    <name evidence="3" type="ORF">AXW67_09465</name>
</gene>
<dbReference type="RefSeq" id="WP_063678467.1">
    <property type="nucleotide sequence ID" value="NZ_LSEF01000046.1"/>
</dbReference>